<feature type="transmembrane region" description="Helical" evidence="10">
    <location>
        <begin position="64"/>
        <end position="81"/>
    </location>
</feature>
<dbReference type="InterPro" id="IPR045585">
    <property type="entry name" value="CdaA_N"/>
</dbReference>
<evidence type="ECO:0000256" key="4">
    <source>
        <dbReference type="ARBA" id="ARBA00022692"/>
    </source>
</evidence>
<gene>
    <name evidence="10" type="primary">dacA</name>
    <name evidence="12" type="ORF">J2S00_003093</name>
</gene>
<dbReference type="Gene3D" id="3.40.1700.10">
    <property type="entry name" value="DNA integrity scanning protein, DisA, N-terminal domain"/>
    <property type="match status" value="1"/>
</dbReference>
<protein>
    <recommendedName>
        <fullName evidence="10">Diadenylate cyclase</fullName>
        <shortName evidence="10">DAC</shortName>
        <ecNumber evidence="10">2.7.7.85</ecNumber>
    </recommendedName>
    <alternativeName>
        <fullName evidence="10">Cyclic-di-AMP synthase</fullName>
        <shortName evidence="10">c-di-AMP synthase</shortName>
    </alternativeName>
</protein>
<evidence type="ECO:0000256" key="9">
    <source>
        <dbReference type="ARBA" id="ARBA00023136"/>
    </source>
</evidence>
<evidence type="ECO:0000256" key="8">
    <source>
        <dbReference type="ARBA" id="ARBA00022989"/>
    </source>
</evidence>
<keyword evidence="9 10" id="KW-0472">Membrane</keyword>
<keyword evidence="2 10" id="KW-1003">Cell membrane</keyword>
<evidence type="ECO:0000256" key="7">
    <source>
        <dbReference type="ARBA" id="ARBA00022840"/>
    </source>
</evidence>
<dbReference type="GO" id="GO:0106408">
    <property type="term" value="F:diadenylate cyclase activity"/>
    <property type="evidence" value="ECO:0007669"/>
    <property type="project" value="UniProtKB-EC"/>
</dbReference>
<dbReference type="Proteomes" id="UP001232445">
    <property type="component" value="Unassembled WGS sequence"/>
</dbReference>
<dbReference type="PIRSF" id="PIRSF004793">
    <property type="entry name" value="UCP004793"/>
    <property type="match status" value="1"/>
</dbReference>
<evidence type="ECO:0000256" key="1">
    <source>
        <dbReference type="ARBA" id="ARBA00000877"/>
    </source>
</evidence>
<proteinExistence type="inferred from homology"/>
<evidence type="ECO:0000256" key="5">
    <source>
        <dbReference type="ARBA" id="ARBA00022695"/>
    </source>
</evidence>
<name>A0ABU0CV43_9BACI</name>
<keyword evidence="13" id="KW-1185">Reference proteome</keyword>
<evidence type="ECO:0000256" key="10">
    <source>
        <dbReference type="HAMAP-Rule" id="MF_01499"/>
    </source>
</evidence>
<reference evidence="12 13" key="1">
    <citation type="submission" date="2023-07" db="EMBL/GenBank/DDBJ databases">
        <title>Genomic Encyclopedia of Type Strains, Phase IV (KMG-IV): sequencing the most valuable type-strain genomes for metagenomic binning, comparative biology and taxonomic classification.</title>
        <authorList>
            <person name="Goeker M."/>
        </authorList>
    </citation>
    <scope>NUCLEOTIDE SEQUENCE [LARGE SCALE GENOMIC DNA]</scope>
    <source>
        <strain evidence="12 13">DSM 17740</strain>
    </source>
</reference>
<dbReference type="PROSITE" id="PS51794">
    <property type="entry name" value="DAC"/>
    <property type="match status" value="1"/>
</dbReference>
<evidence type="ECO:0000256" key="3">
    <source>
        <dbReference type="ARBA" id="ARBA00022679"/>
    </source>
</evidence>
<dbReference type="EC" id="2.7.7.85" evidence="10"/>
<dbReference type="NCBIfam" id="TIGR00159">
    <property type="entry name" value="diadenylate cyclase CdaA"/>
    <property type="match status" value="1"/>
</dbReference>
<evidence type="ECO:0000313" key="13">
    <source>
        <dbReference type="Proteomes" id="UP001232445"/>
    </source>
</evidence>
<evidence type="ECO:0000256" key="2">
    <source>
        <dbReference type="ARBA" id="ARBA00022475"/>
    </source>
</evidence>
<feature type="domain" description="DAC" evidence="11">
    <location>
        <begin position="106"/>
        <end position="266"/>
    </location>
</feature>
<keyword evidence="7 10" id="KW-0067">ATP-binding</keyword>
<dbReference type="InterPro" id="IPR034701">
    <property type="entry name" value="CdaA"/>
</dbReference>
<dbReference type="HAMAP" id="MF_01499">
    <property type="entry name" value="DacA"/>
    <property type="match status" value="1"/>
</dbReference>
<comment type="caution">
    <text evidence="10">Lacks conserved residue(s) required for the propagation of feature annotation.</text>
</comment>
<dbReference type="InterPro" id="IPR050338">
    <property type="entry name" value="DisA"/>
</dbReference>
<comment type="caution">
    <text evidence="12">The sequence shown here is derived from an EMBL/GenBank/DDBJ whole genome shotgun (WGS) entry which is preliminary data.</text>
</comment>
<keyword evidence="3 10" id="KW-0808">Transferase</keyword>
<organism evidence="12 13">
    <name type="scientific">Caldalkalibacillus uzonensis</name>
    <dbReference type="NCBI Taxonomy" id="353224"/>
    <lineage>
        <taxon>Bacteria</taxon>
        <taxon>Bacillati</taxon>
        <taxon>Bacillota</taxon>
        <taxon>Bacilli</taxon>
        <taxon>Bacillales</taxon>
        <taxon>Bacillaceae</taxon>
        <taxon>Caldalkalibacillus</taxon>
    </lineage>
</organism>
<dbReference type="Pfam" id="PF02457">
    <property type="entry name" value="DAC"/>
    <property type="match status" value="1"/>
</dbReference>
<keyword evidence="5 10" id="KW-0548">Nucleotidyltransferase</keyword>
<dbReference type="InterPro" id="IPR014046">
    <property type="entry name" value="C-di-AMP_synthase"/>
</dbReference>
<dbReference type="SUPFAM" id="SSF143597">
    <property type="entry name" value="YojJ-like"/>
    <property type="match status" value="1"/>
</dbReference>
<comment type="similarity">
    <text evidence="10">Belongs to the adenylate cyclase family. DacA/CdaA subfamily.</text>
</comment>
<dbReference type="PANTHER" id="PTHR34185">
    <property type="entry name" value="DIADENYLATE CYCLASE"/>
    <property type="match status" value="1"/>
</dbReference>
<comment type="catalytic activity">
    <reaction evidence="1 10">
        <text>2 ATP = 3',3'-c-di-AMP + 2 diphosphate</text>
        <dbReference type="Rhea" id="RHEA:35655"/>
        <dbReference type="ChEBI" id="CHEBI:30616"/>
        <dbReference type="ChEBI" id="CHEBI:33019"/>
        <dbReference type="ChEBI" id="CHEBI:71500"/>
        <dbReference type="EC" id="2.7.7.85"/>
    </reaction>
</comment>
<comment type="subunit">
    <text evidence="10">Probably a homodimer.</text>
</comment>
<keyword evidence="8 10" id="KW-1133">Transmembrane helix</keyword>
<dbReference type="PANTHER" id="PTHR34185:SF1">
    <property type="entry name" value="DIADENYLATE CYCLASE"/>
    <property type="match status" value="1"/>
</dbReference>
<dbReference type="Pfam" id="PF19293">
    <property type="entry name" value="CdaA_N"/>
    <property type="match status" value="1"/>
</dbReference>
<comment type="function">
    <text evidence="10">Catalyzes the condensation of 2 ATP molecules into cyclic di-AMP (c-di-AMP), a second messenger used to regulate differing processes in different bacteria.</text>
</comment>
<evidence type="ECO:0000256" key="6">
    <source>
        <dbReference type="ARBA" id="ARBA00022741"/>
    </source>
</evidence>
<keyword evidence="6 10" id="KW-0547">Nucleotide-binding</keyword>
<evidence type="ECO:0000259" key="11">
    <source>
        <dbReference type="PROSITE" id="PS51794"/>
    </source>
</evidence>
<accession>A0ABU0CV43</accession>
<dbReference type="InterPro" id="IPR003390">
    <property type="entry name" value="DNA_integrity_scan_DisA_N"/>
</dbReference>
<keyword evidence="4 10" id="KW-0812">Transmembrane</keyword>
<feature type="transmembrane region" description="Helical" evidence="10">
    <location>
        <begin position="32"/>
        <end position="52"/>
    </location>
</feature>
<sequence>MEKARYVAVPYSHGTCWVVNGMEWDFIKEFSVMDYLTEIIDILLVTLVIYKLITLIRGTRAVQLFKGMMVIVAGWLLSIFFNLKTLSWLMSQAMTYGVLAVIIIFQPELRRALEQLGRGKLFSRTNHLDEEKMTIAIGETVKAVQYLAKRRIGALIVFEKETGLNDYIETGIIINGQISSELLINIFIPNTPLHDGAVIVRKDQVKAAGCYLPLSENPFISKELGTRHRAALGISEVTDSISVVVSEETGQISLSRNGEVHRDLSEEKLLEMLDQELRVPLVAPSSFWIRGKKHG</sequence>
<dbReference type="EMBL" id="JAUSUQ010000012">
    <property type="protein sequence ID" value="MDQ0340288.1"/>
    <property type="molecule type" value="Genomic_DNA"/>
</dbReference>
<feature type="transmembrane region" description="Helical" evidence="10">
    <location>
        <begin position="87"/>
        <end position="105"/>
    </location>
</feature>
<dbReference type="InterPro" id="IPR036888">
    <property type="entry name" value="DNA_integrity_DisA_N_sf"/>
</dbReference>
<evidence type="ECO:0000313" key="12">
    <source>
        <dbReference type="EMBL" id="MDQ0340288.1"/>
    </source>
</evidence>